<name>A0A3G2QX74_9FLOR</name>
<dbReference type="EMBL" id="MG922860">
    <property type="protein sequence ID" value="AYO27665.1"/>
    <property type="molecule type" value="Genomic_DNA"/>
</dbReference>
<evidence type="ECO:0000259" key="2">
    <source>
        <dbReference type="Pfam" id="PF13655"/>
    </source>
</evidence>
<feature type="transmembrane region" description="Helical" evidence="1">
    <location>
        <begin position="216"/>
        <end position="238"/>
    </location>
</feature>
<evidence type="ECO:0000313" key="3">
    <source>
        <dbReference type="EMBL" id="AYO27665.1"/>
    </source>
</evidence>
<dbReference type="Pfam" id="PF13655">
    <property type="entry name" value="RVT_N"/>
    <property type="match status" value="1"/>
</dbReference>
<keyword evidence="1" id="KW-0812">Transmembrane</keyword>
<dbReference type="RefSeq" id="YP_009546317.1">
    <property type="nucleotide sequence ID" value="NC_040156.1"/>
</dbReference>
<reference evidence="3" key="1">
    <citation type="journal article" date="2019" name="J. Phycol.">
        <title>Phylogenomics and multigene phylogenies decipher two new cryptic marine algae from California, Gelidium gabrielsonii and G. kathyanniae (Gelidiales, Rhodophyta).</title>
        <authorList>
            <person name="Boo G.H."/>
            <person name="Hughey J.R."/>
        </authorList>
    </citation>
    <scope>NUCLEOTIDE SEQUENCE</scope>
</reference>
<sequence>MFTYNLKSYKSWKNLPWKQINERIFILQNKIYKASQECDQKSIKYNQSILINSLEAKLKCIEDINKFIYKYYLKYNGEIYNSAEIYKKNILLCLLNKKKQSNYCITDKVKQNILYLCIQPEWQAKLEPSMSKYLTNFAPKILDSSINKYNGGKLCSIFNITSNTKYLDINYLLAKIQSSLPIDPVIKVWMKEQSIIEPLKYSYLNKYNTNHSCYNLYKFICYVIYCGIEWFTLTKIFYTSQEYNKLKMVSISISNIYKLSIIYNTKDKFIFDDYFFFFRSISLIVKIIMLNLRYIKYRCESKKYILKSYTKMIKMRMYKKDFLGRLRPKTKLSFVESINKIHNSFNLFCKEYKIHFNDADFVELYRIIDCIINSWLRKKYKSQKKIWYTANSLKNCR</sequence>
<geneLocation type="plastid" evidence="3"/>
<evidence type="ECO:0000256" key="1">
    <source>
        <dbReference type="SAM" id="Phobius"/>
    </source>
</evidence>
<proteinExistence type="predicted"/>
<protein>
    <recommendedName>
        <fullName evidence="2">Reverse transcriptase N-terminal domain-containing protein</fullName>
    </recommendedName>
</protein>
<organism evidence="3">
    <name type="scientific">Gelidium gabrielsonii</name>
    <dbReference type="NCBI Taxonomy" id="2483892"/>
    <lineage>
        <taxon>Eukaryota</taxon>
        <taxon>Rhodophyta</taxon>
        <taxon>Florideophyceae</taxon>
        <taxon>Rhodymeniophycidae</taxon>
        <taxon>Gelidiales</taxon>
        <taxon>Gelidiaceae</taxon>
        <taxon>Gelidium</taxon>
    </lineage>
</organism>
<gene>
    <name evidence="3" type="primary">ORF12</name>
</gene>
<accession>A0A3G2QX74</accession>
<dbReference type="AlphaFoldDB" id="A0A3G2QX74"/>
<dbReference type="InterPro" id="IPR025960">
    <property type="entry name" value="RVT_N"/>
</dbReference>
<feature type="transmembrane region" description="Helical" evidence="1">
    <location>
        <begin position="274"/>
        <end position="295"/>
    </location>
</feature>
<keyword evidence="1" id="KW-1133">Transmembrane helix</keyword>
<keyword evidence="3" id="KW-0934">Plastid</keyword>
<dbReference type="GeneID" id="38572864"/>
<feature type="domain" description="Reverse transcriptase N-terminal" evidence="2">
    <location>
        <begin position="12"/>
        <end position="62"/>
    </location>
</feature>
<keyword evidence="1" id="KW-0472">Membrane</keyword>